<dbReference type="AlphaFoldDB" id="A0AAP0HRI5"/>
<gene>
    <name evidence="1" type="ORF">Syun_025713</name>
</gene>
<dbReference type="Proteomes" id="UP001420932">
    <property type="component" value="Unassembled WGS sequence"/>
</dbReference>
<organism evidence="1 2">
    <name type="scientific">Stephania yunnanensis</name>
    <dbReference type="NCBI Taxonomy" id="152371"/>
    <lineage>
        <taxon>Eukaryota</taxon>
        <taxon>Viridiplantae</taxon>
        <taxon>Streptophyta</taxon>
        <taxon>Embryophyta</taxon>
        <taxon>Tracheophyta</taxon>
        <taxon>Spermatophyta</taxon>
        <taxon>Magnoliopsida</taxon>
        <taxon>Ranunculales</taxon>
        <taxon>Menispermaceae</taxon>
        <taxon>Menispermoideae</taxon>
        <taxon>Cissampelideae</taxon>
        <taxon>Stephania</taxon>
    </lineage>
</organism>
<reference evidence="1 2" key="1">
    <citation type="submission" date="2024-01" db="EMBL/GenBank/DDBJ databases">
        <title>Genome assemblies of Stephania.</title>
        <authorList>
            <person name="Yang L."/>
        </authorList>
    </citation>
    <scope>NUCLEOTIDE SEQUENCE [LARGE SCALE GENOMIC DNA]</scope>
    <source>
        <strain evidence="1">YNDBR</strain>
        <tissue evidence="1">Leaf</tissue>
    </source>
</reference>
<keyword evidence="2" id="KW-1185">Reference proteome</keyword>
<sequence length="261" mass="29308">MYYDRIAEVGKRSVKERLDGKDRRGHCSCVQINGKRNMQYLYGTGDAIIGDSIVLKFEKARSALEESLKRVEDIVPQAIGCQVFVIVNELQRTIFTHDPLENQVGDDVIALLQQDRNFNDGGDNNASYWLTCSRLAARCNEKDFELEIKSADNRILEEQLKNKNRELPVRRPCEAPTPGSTWAITSCGLQAPICRQFWPTNDAKFASYLPNTIGGQPVTPGDGNLDVMSPTIGAGCMDVCWPYYDPEFENLTERINGPRLA</sequence>
<comment type="caution">
    <text evidence="1">The sequence shown here is derived from an EMBL/GenBank/DDBJ whole genome shotgun (WGS) entry which is preliminary data.</text>
</comment>
<evidence type="ECO:0000313" key="2">
    <source>
        <dbReference type="Proteomes" id="UP001420932"/>
    </source>
</evidence>
<proteinExistence type="predicted"/>
<protein>
    <submittedName>
        <fullName evidence="1">Uncharacterized protein</fullName>
    </submittedName>
</protein>
<accession>A0AAP0HRI5</accession>
<dbReference type="EMBL" id="JBBNAF010000011">
    <property type="protein sequence ID" value="KAK9098668.1"/>
    <property type="molecule type" value="Genomic_DNA"/>
</dbReference>
<name>A0AAP0HRI5_9MAGN</name>
<evidence type="ECO:0000313" key="1">
    <source>
        <dbReference type="EMBL" id="KAK9098668.1"/>
    </source>
</evidence>